<keyword evidence="3 5" id="KW-1133">Transmembrane helix</keyword>
<reference evidence="7" key="2">
    <citation type="submission" date="2020-09" db="EMBL/GenBank/DDBJ databases">
        <authorList>
            <person name="Sun Q."/>
            <person name="Zhou Y."/>
        </authorList>
    </citation>
    <scope>NUCLEOTIDE SEQUENCE</scope>
    <source>
        <strain evidence="7">CGMCC 4.7306</strain>
    </source>
</reference>
<keyword evidence="7" id="KW-0378">Hydrolase</keyword>
<gene>
    <name evidence="7" type="ORF">GCM10011575_03100</name>
</gene>
<feature type="transmembrane region" description="Helical" evidence="5">
    <location>
        <begin position="229"/>
        <end position="247"/>
    </location>
</feature>
<dbReference type="PANTHER" id="PTHR43066:SF11">
    <property type="entry name" value="PEPTIDASE S54 RHOMBOID DOMAIN-CONTAINING PROTEIN"/>
    <property type="match status" value="1"/>
</dbReference>
<organism evidence="7 8">
    <name type="scientific">Microlunatus endophyticus</name>
    <dbReference type="NCBI Taxonomy" id="1716077"/>
    <lineage>
        <taxon>Bacteria</taxon>
        <taxon>Bacillati</taxon>
        <taxon>Actinomycetota</taxon>
        <taxon>Actinomycetes</taxon>
        <taxon>Propionibacteriales</taxon>
        <taxon>Propionibacteriaceae</taxon>
        <taxon>Microlunatus</taxon>
    </lineage>
</organism>
<evidence type="ECO:0000313" key="7">
    <source>
        <dbReference type="EMBL" id="GGL48556.1"/>
    </source>
</evidence>
<dbReference type="InterPro" id="IPR035952">
    <property type="entry name" value="Rhomboid-like_sf"/>
</dbReference>
<feature type="transmembrane region" description="Helical" evidence="5">
    <location>
        <begin position="79"/>
        <end position="98"/>
    </location>
</feature>
<evidence type="ECO:0000256" key="2">
    <source>
        <dbReference type="ARBA" id="ARBA00022692"/>
    </source>
</evidence>
<evidence type="ECO:0000256" key="5">
    <source>
        <dbReference type="SAM" id="Phobius"/>
    </source>
</evidence>
<feature type="transmembrane region" description="Helical" evidence="5">
    <location>
        <begin position="118"/>
        <end position="141"/>
    </location>
</feature>
<reference evidence="7" key="1">
    <citation type="journal article" date="2014" name="Int. J. Syst. Evol. Microbiol.">
        <title>Complete genome sequence of Corynebacterium casei LMG S-19264T (=DSM 44701T), isolated from a smear-ripened cheese.</title>
        <authorList>
            <consortium name="US DOE Joint Genome Institute (JGI-PGF)"/>
            <person name="Walter F."/>
            <person name="Albersmeier A."/>
            <person name="Kalinowski J."/>
            <person name="Ruckert C."/>
        </authorList>
    </citation>
    <scope>NUCLEOTIDE SEQUENCE</scope>
    <source>
        <strain evidence="7">CGMCC 4.7306</strain>
    </source>
</reference>
<name>A0A917S0B5_9ACTN</name>
<comment type="caution">
    <text evidence="7">The sequence shown here is derived from an EMBL/GenBank/DDBJ whole genome shotgun (WGS) entry which is preliminary data.</text>
</comment>
<dbReference type="Proteomes" id="UP000613840">
    <property type="component" value="Unassembled WGS sequence"/>
</dbReference>
<keyword evidence="7" id="KW-0645">Protease</keyword>
<evidence type="ECO:0000313" key="8">
    <source>
        <dbReference type="Proteomes" id="UP000613840"/>
    </source>
</evidence>
<feature type="transmembrane region" description="Helical" evidence="5">
    <location>
        <begin position="176"/>
        <end position="195"/>
    </location>
</feature>
<sequence>MSRPEFQAPSFAACYRHPDRFTGIRCQRCGKPICGECMTPASVGFQCPGCARSGRATVRTPRTVFGGNLSTRGGLVTKVLIGIVIGLYVLDLIGQGFISQVFAMSGPAVLDGQVWRLVTYGLLSGGLINTLFIALILWSVGRPLEEQFGTARYLMLYGAGSVGGATAVFLGFPDYAIGGGAYSAVVGLIAVHTVIKIRRHEDIRPDLGLFAILILLNLVLGGLGGPSWVSLVGGIIVGGLAAAALIFPGRQRRAQLQVLGLLGVVVLCIAAIVVRVAIGFA</sequence>
<accession>A0A917S0B5</accession>
<dbReference type="InterPro" id="IPR022764">
    <property type="entry name" value="Peptidase_S54_rhomboid_dom"/>
</dbReference>
<dbReference type="GO" id="GO:0004252">
    <property type="term" value="F:serine-type endopeptidase activity"/>
    <property type="evidence" value="ECO:0007669"/>
    <property type="project" value="InterPro"/>
</dbReference>
<dbReference type="PANTHER" id="PTHR43066">
    <property type="entry name" value="RHOMBOID-RELATED PROTEIN"/>
    <property type="match status" value="1"/>
</dbReference>
<evidence type="ECO:0000256" key="3">
    <source>
        <dbReference type="ARBA" id="ARBA00022989"/>
    </source>
</evidence>
<evidence type="ECO:0000256" key="1">
    <source>
        <dbReference type="ARBA" id="ARBA00004141"/>
    </source>
</evidence>
<dbReference type="GO" id="GO:0016020">
    <property type="term" value="C:membrane"/>
    <property type="evidence" value="ECO:0007669"/>
    <property type="project" value="UniProtKB-SubCell"/>
</dbReference>
<evidence type="ECO:0000256" key="4">
    <source>
        <dbReference type="ARBA" id="ARBA00023136"/>
    </source>
</evidence>
<dbReference type="GO" id="GO:0006508">
    <property type="term" value="P:proteolysis"/>
    <property type="evidence" value="ECO:0007669"/>
    <property type="project" value="UniProtKB-KW"/>
</dbReference>
<dbReference type="Gene3D" id="1.20.1540.10">
    <property type="entry name" value="Rhomboid-like"/>
    <property type="match status" value="1"/>
</dbReference>
<feature type="transmembrane region" description="Helical" evidence="5">
    <location>
        <begin position="207"/>
        <end position="223"/>
    </location>
</feature>
<comment type="subcellular location">
    <subcellularLocation>
        <location evidence="1">Membrane</location>
        <topology evidence="1">Multi-pass membrane protein</topology>
    </subcellularLocation>
</comment>
<dbReference type="SUPFAM" id="SSF144091">
    <property type="entry name" value="Rhomboid-like"/>
    <property type="match status" value="1"/>
</dbReference>
<dbReference type="RefSeq" id="WP_188893409.1">
    <property type="nucleotide sequence ID" value="NZ_BMMZ01000001.1"/>
</dbReference>
<keyword evidence="8" id="KW-1185">Reference proteome</keyword>
<dbReference type="EMBL" id="BMMZ01000001">
    <property type="protein sequence ID" value="GGL48556.1"/>
    <property type="molecule type" value="Genomic_DNA"/>
</dbReference>
<protein>
    <submittedName>
        <fullName evidence="7">Rhomboid family intramembrane serine protease</fullName>
    </submittedName>
</protein>
<dbReference type="AlphaFoldDB" id="A0A917S0B5"/>
<dbReference type="Pfam" id="PF01694">
    <property type="entry name" value="Rhomboid"/>
    <property type="match status" value="1"/>
</dbReference>
<keyword evidence="4 5" id="KW-0472">Membrane</keyword>
<feature type="transmembrane region" description="Helical" evidence="5">
    <location>
        <begin position="153"/>
        <end position="170"/>
    </location>
</feature>
<feature type="domain" description="Peptidase S54 rhomboid" evidence="6">
    <location>
        <begin position="112"/>
        <end position="245"/>
    </location>
</feature>
<proteinExistence type="predicted"/>
<feature type="transmembrane region" description="Helical" evidence="5">
    <location>
        <begin position="259"/>
        <end position="278"/>
    </location>
</feature>
<evidence type="ECO:0000259" key="6">
    <source>
        <dbReference type="Pfam" id="PF01694"/>
    </source>
</evidence>
<keyword evidence="2 5" id="KW-0812">Transmembrane</keyword>
<dbReference type="SUPFAM" id="SSF57845">
    <property type="entry name" value="B-box zinc-binding domain"/>
    <property type="match status" value="1"/>
</dbReference>